<dbReference type="RefSeq" id="WP_184789053.1">
    <property type="nucleotide sequence ID" value="NZ_BONT01000046.1"/>
</dbReference>
<dbReference type="Proteomes" id="UP000548476">
    <property type="component" value="Unassembled WGS sequence"/>
</dbReference>
<feature type="chain" id="PRO_5039654525" evidence="5">
    <location>
        <begin position="27"/>
        <end position="926"/>
    </location>
</feature>
<keyword evidence="1 5" id="KW-0732">Signal</keyword>
<keyword evidence="4" id="KW-0325">Glycoprotein</keyword>
<dbReference type="GO" id="GO:0007155">
    <property type="term" value="P:cell adhesion"/>
    <property type="evidence" value="ECO:0007669"/>
    <property type="project" value="InterPro"/>
</dbReference>
<evidence type="ECO:0000313" key="6">
    <source>
        <dbReference type="EMBL" id="MBB6036221.1"/>
    </source>
</evidence>
<dbReference type="InterPro" id="IPR028994">
    <property type="entry name" value="Integrin_alpha_N"/>
</dbReference>
<keyword evidence="2" id="KW-0677">Repeat</keyword>
<evidence type="ECO:0000256" key="5">
    <source>
        <dbReference type="SAM" id="SignalP"/>
    </source>
</evidence>
<dbReference type="PANTHER" id="PTHR23221:SF7">
    <property type="entry name" value="PHOSPHATIDYLINOSITOL-GLYCAN-SPECIFIC PHOSPHOLIPASE D"/>
    <property type="match status" value="1"/>
</dbReference>
<dbReference type="SUPFAM" id="SSF51004">
    <property type="entry name" value="C-terminal (heme d1) domain of cytochrome cd1-nitrite reductase"/>
    <property type="match status" value="1"/>
</dbReference>
<dbReference type="InterPro" id="IPR015943">
    <property type="entry name" value="WD40/YVTN_repeat-like_dom_sf"/>
</dbReference>
<feature type="signal peptide" evidence="5">
    <location>
        <begin position="1"/>
        <end position="26"/>
    </location>
</feature>
<dbReference type="PRINTS" id="PR01185">
    <property type="entry name" value="INTEGRINA"/>
</dbReference>
<protein>
    <submittedName>
        <fullName evidence="6">Uncharacterized protein</fullName>
    </submittedName>
</protein>
<accession>A0A841FFW8</accession>
<dbReference type="InterPro" id="IPR013517">
    <property type="entry name" value="FG-GAP"/>
</dbReference>
<evidence type="ECO:0000256" key="2">
    <source>
        <dbReference type="ARBA" id="ARBA00022737"/>
    </source>
</evidence>
<dbReference type="InterPro" id="IPR011048">
    <property type="entry name" value="Haem_d1_sf"/>
</dbReference>
<dbReference type="PROSITE" id="PS51470">
    <property type="entry name" value="FG_GAP"/>
    <property type="match status" value="2"/>
</dbReference>
<organism evidence="6 7">
    <name type="scientific">Phytomonospora endophytica</name>
    <dbReference type="NCBI Taxonomy" id="714109"/>
    <lineage>
        <taxon>Bacteria</taxon>
        <taxon>Bacillati</taxon>
        <taxon>Actinomycetota</taxon>
        <taxon>Actinomycetes</taxon>
        <taxon>Micromonosporales</taxon>
        <taxon>Micromonosporaceae</taxon>
        <taxon>Phytomonospora</taxon>
    </lineage>
</organism>
<dbReference type="PANTHER" id="PTHR23221">
    <property type="entry name" value="GLYCOSYLPHOSPHATIDYLINOSITOL PHOSPHOLIPASE D"/>
    <property type="match status" value="1"/>
</dbReference>
<dbReference type="Pfam" id="PF01839">
    <property type="entry name" value="FG-GAP"/>
    <property type="match status" value="4"/>
</dbReference>
<gene>
    <name evidence="6" type="ORF">HNR73_004089</name>
</gene>
<evidence type="ECO:0000313" key="7">
    <source>
        <dbReference type="Proteomes" id="UP000548476"/>
    </source>
</evidence>
<dbReference type="GO" id="GO:0016787">
    <property type="term" value="F:hydrolase activity"/>
    <property type="evidence" value="ECO:0007669"/>
    <property type="project" value="UniProtKB-KW"/>
</dbReference>
<dbReference type="Gene3D" id="2.130.10.10">
    <property type="entry name" value="YVTN repeat-like/Quinoprotein amine dehydrogenase"/>
    <property type="match status" value="1"/>
</dbReference>
<comment type="caution">
    <text evidence="6">The sequence shown here is derived from an EMBL/GenBank/DDBJ whole genome shotgun (WGS) entry which is preliminary data.</text>
</comment>
<keyword evidence="7" id="KW-1185">Reference proteome</keyword>
<dbReference type="InterPro" id="IPR013519">
    <property type="entry name" value="Int_alpha_beta-p"/>
</dbReference>
<evidence type="ECO:0000256" key="3">
    <source>
        <dbReference type="ARBA" id="ARBA00022801"/>
    </source>
</evidence>
<evidence type="ECO:0000256" key="4">
    <source>
        <dbReference type="ARBA" id="ARBA00023180"/>
    </source>
</evidence>
<dbReference type="EMBL" id="JACHGT010000008">
    <property type="protein sequence ID" value="MBB6036221.1"/>
    <property type="molecule type" value="Genomic_DNA"/>
</dbReference>
<sequence length="926" mass="93874">MSRTSRARRLPFFAAAIIAASAGAVAVTPSAAVADPAAEPVVVVPDAKAVLNGSAADLVADPVHQQVFVSLSIPASVIALDHNGTVKQTITGFSNPGEMVLSGDGTTLYVLDGNSTRTIHAIDTQTLARSSTVLPETECPRTAAFTGGKLWFSYASCTSIDTGGIGVLDPATGVATTGILTGKPGNLTALPDRPDRLLFSEWGTGGMFRLYDVSGETPVETATGTRPSCADTTLTADAERVMAACGDLEIYRTSDLTRERTITTPGGAGQIALSADGRFAAVTDGYHPGADSYLVYDLTAAASAAPVRKYTFDYNTSLSPDLAFLADGTLVGTTSQNGTVTVHFKRYATKAGTALTVKAPKGVRFSDRFKVTGTMTDGPGVAATVAVTRTDRTGVHDLGTVAVSASGAFTLPQIPAVTGVNEFTFTYAGDDGHQPATASTSVTVKPRAFDFNNDGYAETVTGTPGENLGDDSDTGQLYVLPGTAAGTTGTGSVAIHQDSAGVPGSNEDGDFLGEVTASGDFNGDGYADLAASLAGEDLGSAKNAGSVLIFYGSATGLKTSSGVGSLSVSTSSGYLGSSMAAGDFNGDGIDDLAVGEPYAGYYGYGGVYVWRGSTTGLSSGNREYHDAEDYDVPGDGNTSELFGYSMSAGDVNGDGFDDLAAGAMYDWEVKNWSTGSVTVLYGATYGLVSAGSQFFTKDTSGVPGGSGSFNPDKGDSSDMFGAQVVLADFNGDLKADLAVSAPGSPVTGTDGKRKADAGTVTVLYSNGTKIATTGAVQYTQATAGLPGNPGSDDFYGGTLAAGDANRDGYAELVINSAGDAFVTVIPGSGSGLAASKAKSWTQDTPGIPGGNETGDYWGSSLRFIDVKGTGYMTLIVGASGEDKFGALTVVYSTSGGLTGTGAKFFSQDSTGVPGAGESGDGFGTFW</sequence>
<name>A0A841FFW8_9ACTN</name>
<dbReference type="InterPro" id="IPR000413">
    <property type="entry name" value="Integrin_alpha"/>
</dbReference>
<reference evidence="6 7" key="1">
    <citation type="submission" date="2020-08" db="EMBL/GenBank/DDBJ databases">
        <title>Genomic Encyclopedia of Type Strains, Phase IV (KMG-IV): sequencing the most valuable type-strain genomes for metagenomic binning, comparative biology and taxonomic classification.</title>
        <authorList>
            <person name="Goeker M."/>
        </authorList>
    </citation>
    <scope>NUCLEOTIDE SEQUENCE [LARGE SCALE GENOMIC DNA]</scope>
    <source>
        <strain evidence="6 7">YIM 65646</strain>
    </source>
</reference>
<dbReference type="GO" id="GO:0008305">
    <property type="term" value="C:integrin complex"/>
    <property type="evidence" value="ECO:0007669"/>
    <property type="project" value="InterPro"/>
</dbReference>
<dbReference type="AlphaFoldDB" id="A0A841FFW8"/>
<keyword evidence="3" id="KW-0378">Hydrolase</keyword>
<evidence type="ECO:0000256" key="1">
    <source>
        <dbReference type="ARBA" id="ARBA00022729"/>
    </source>
</evidence>
<dbReference type="SMART" id="SM00191">
    <property type="entry name" value="Int_alpha"/>
    <property type="match status" value="6"/>
</dbReference>
<dbReference type="Gene3D" id="2.130.10.130">
    <property type="entry name" value="Integrin alpha, N-terminal"/>
    <property type="match status" value="3"/>
</dbReference>
<proteinExistence type="predicted"/>
<dbReference type="SUPFAM" id="SSF69318">
    <property type="entry name" value="Integrin alpha N-terminal domain"/>
    <property type="match status" value="1"/>
</dbReference>